<protein>
    <submittedName>
        <fullName evidence="1">Uncharacterized protein</fullName>
    </submittedName>
</protein>
<organism evidence="1 2">
    <name type="scientific">Diplogelasinospora grovesii</name>
    <dbReference type="NCBI Taxonomy" id="303347"/>
    <lineage>
        <taxon>Eukaryota</taxon>
        <taxon>Fungi</taxon>
        <taxon>Dikarya</taxon>
        <taxon>Ascomycota</taxon>
        <taxon>Pezizomycotina</taxon>
        <taxon>Sordariomycetes</taxon>
        <taxon>Sordariomycetidae</taxon>
        <taxon>Sordariales</taxon>
        <taxon>Diplogelasinosporaceae</taxon>
        <taxon>Diplogelasinospora</taxon>
    </lineage>
</organism>
<gene>
    <name evidence="1" type="ORF">QBC46DRAFT_21003</name>
</gene>
<evidence type="ECO:0000313" key="2">
    <source>
        <dbReference type="Proteomes" id="UP001303473"/>
    </source>
</evidence>
<name>A0AAN6N3W4_9PEZI</name>
<keyword evidence="2" id="KW-1185">Reference proteome</keyword>
<dbReference type="EMBL" id="MU853869">
    <property type="protein sequence ID" value="KAK3936912.1"/>
    <property type="molecule type" value="Genomic_DNA"/>
</dbReference>
<dbReference type="Proteomes" id="UP001303473">
    <property type="component" value="Unassembled WGS sequence"/>
</dbReference>
<comment type="caution">
    <text evidence="1">The sequence shown here is derived from an EMBL/GenBank/DDBJ whole genome shotgun (WGS) entry which is preliminary data.</text>
</comment>
<accession>A0AAN6N3W4</accession>
<evidence type="ECO:0000313" key="1">
    <source>
        <dbReference type="EMBL" id="KAK3936912.1"/>
    </source>
</evidence>
<reference evidence="2" key="1">
    <citation type="journal article" date="2023" name="Mol. Phylogenet. Evol.">
        <title>Genome-scale phylogeny and comparative genomics of the fungal order Sordariales.</title>
        <authorList>
            <person name="Hensen N."/>
            <person name="Bonometti L."/>
            <person name="Westerberg I."/>
            <person name="Brannstrom I.O."/>
            <person name="Guillou S."/>
            <person name="Cros-Aarteil S."/>
            <person name="Calhoun S."/>
            <person name="Haridas S."/>
            <person name="Kuo A."/>
            <person name="Mondo S."/>
            <person name="Pangilinan J."/>
            <person name="Riley R."/>
            <person name="LaButti K."/>
            <person name="Andreopoulos B."/>
            <person name="Lipzen A."/>
            <person name="Chen C."/>
            <person name="Yan M."/>
            <person name="Daum C."/>
            <person name="Ng V."/>
            <person name="Clum A."/>
            <person name="Steindorff A."/>
            <person name="Ohm R.A."/>
            <person name="Martin F."/>
            <person name="Silar P."/>
            <person name="Natvig D.O."/>
            <person name="Lalanne C."/>
            <person name="Gautier V."/>
            <person name="Ament-Velasquez S.L."/>
            <person name="Kruys A."/>
            <person name="Hutchinson M.I."/>
            <person name="Powell A.J."/>
            <person name="Barry K."/>
            <person name="Miller A.N."/>
            <person name="Grigoriev I.V."/>
            <person name="Debuchy R."/>
            <person name="Gladieux P."/>
            <person name="Hiltunen Thoren M."/>
            <person name="Johannesson H."/>
        </authorList>
    </citation>
    <scope>NUCLEOTIDE SEQUENCE [LARGE SCALE GENOMIC DNA]</scope>
    <source>
        <strain evidence="2">CBS 340.73</strain>
    </source>
</reference>
<sequence>MSAVHVAFEINPATELIILSVRSKRVSSVRFAVCSSEDTEKTVQEVLRGESPAQEVLGDDVTREEITGDGVILYGQNYDIFIASYEFRLLWLSGGTEPLKALIIQGYRTSLQLL</sequence>
<dbReference type="AlphaFoldDB" id="A0AAN6N3W4"/>
<proteinExistence type="predicted"/>